<dbReference type="GO" id="GO:0000287">
    <property type="term" value="F:magnesium ion binding"/>
    <property type="evidence" value="ECO:0007669"/>
    <property type="project" value="UniProtKB-ARBA"/>
</dbReference>
<evidence type="ECO:0000256" key="1">
    <source>
        <dbReference type="SAM" id="MobiDB-lite"/>
    </source>
</evidence>
<reference evidence="2" key="1">
    <citation type="submission" date="2022-01" db="EMBL/GenBank/DDBJ databases">
        <title>Nocardioidaceae gen. sp. A5X3R13.</title>
        <authorList>
            <person name="Lopez Marin M.A."/>
            <person name="Uhlik O."/>
        </authorList>
    </citation>
    <scope>NUCLEOTIDE SEQUENCE</scope>
    <source>
        <strain evidence="2">A5X3R13</strain>
    </source>
</reference>
<proteinExistence type="predicted"/>
<keyword evidence="3" id="KW-1185">Reference proteome</keyword>
<dbReference type="AlphaFoldDB" id="A0AA46YN48"/>
<dbReference type="KEGG" id="sgrg:L0C25_04660"/>
<feature type="region of interest" description="Disordered" evidence="1">
    <location>
        <begin position="29"/>
        <end position="50"/>
    </location>
</feature>
<protein>
    <submittedName>
        <fullName evidence="2">Uncharacterized protein</fullName>
    </submittedName>
</protein>
<evidence type="ECO:0000313" key="3">
    <source>
        <dbReference type="Proteomes" id="UP001164390"/>
    </source>
</evidence>
<dbReference type="SUPFAM" id="SSF52518">
    <property type="entry name" value="Thiamin diphosphate-binding fold (THDP-binding)"/>
    <property type="match status" value="1"/>
</dbReference>
<organism evidence="2 3">
    <name type="scientific">Solicola gregarius</name>
    <dbReference type="NCBI Taxonomy" id="2908642"/>
    <lineage>
        <taxon>Bacteria</taxon>
        <taxon>Bacillati</taxon>
        <taxon>Actinomycetota</taxon>
        <taxon>Actinomycetes</taxon>
        <taxon>Propionibacteriales</taxon>
        <taxon>Nocardioidaceae</taxon>
        <taxon>Solicola</taxon>
    </lineage>
</organism>
<dbReference type="EMBL" id="CP094970">
    <property type="protein sequence ID" value="UYM06373.1"/>
    <property type="molecule type" value="Genomic_DNA"/>
</dbReference>
<evidence type="ECO:0000313" key="2">
    <source>
        <dbReference type="EMBL" id="UYM06373.1"/>
    </source>
</evidence>
<dbReference type="Proteomes" id="UP001164390">
    <property type="component" value="Chromosome"/>
</dbReference>
<accession>A0AA46YN48</accession>
<gene>
    <name evidence="2" type="ORF">L0C25_04660</name>
</gene>
<feature type="compositionally biased region" description="Basic residues" evidence="1">
    <location>
        <begin position="40"/>
        <end position="50"/>
    </location>
</feature>
<sequence>MGGRNQHHSESPEAYFAHTPGLRVLCPSGPHDAYDLLGRSHGRPRRARHR</sequence>
<dbReference type="InterPro" id="IPR029061">
    <property type="entry name" value="THDP-binding"/>
</dbReference>
<dbReference type="Gene3D" id="3.40.50.970">
    <property type="match status" value="1"/>
</dbReference>
<name>A0AA46YN48_9ACTN</name>